<sequence length="96" mass="9621">MGVFARFLRKSKDVGAPEGSGVDESAAGSLTKEPEADSGTGAEASTDAAAQESKVTEPDADVAEEAKAPVTEGVEIPRQQSAGEAADSEAGEGARK</sequence>
<evidence type="ECO:0000313" key="2">
    <source>
        <dbReference type="EMBL" id="MCM2388419.1"/>
    </source>
</evidence>
<comment type="caution">
    <text evidence="2">The sequence shown here is derived from an EMBL/GenBank/DDBJ whole genome shotgun (WGS) entry which is preliminary data.</text>
</comment>
<accession>A0ABT0UK82</accession>
<evidence type="ECO:0000256" key="1">
    <source>
        <dbReference type="SAM" id="MobiDB-lite"/>
    </source>
</evidence>
<reference evidence="2" key="1">
    <citation type="submission" date="2022-06" db="EMBL/GenBank/DDBJ databases">
        <title>Genome public.</title>
        <authorList>
            <person name="Sun Q."/>
        </authorList>
    </citation>
    <scope>NUCLEOTIDE SEQUENCE</scope>
    <source>
        <strain evidence="2">CWNU-1</strain>
    </source>
</reference>
<dbReference type="RefSeq" id="WP_250918752.1">
    <property type="nucleotide sequence ID" value="NZ_JAMQAW010000007.1"/>
</dbReference>
<gene>
    <name evidence="2" type="ORF">NBG84_08925</name>
</gene>
<protein>
    <recommendedName>
        <fullName evidence="4">Gliding motility protein</fullName>
    </recommendedName>
</protein>
<feature type="region of interest" description="Disordered" evidence="1">
    <location>
        <begin position="1"/>
        <end position="96"/>
    </location>
</feature>
<evidence type="ECO:0008006" key="4">
    <source>
        <dbReference type="Google" id="ProtNLM"/>
    </source>
</evidence>
<proteinExistence type="predicted"/>
<keyword evidence="3" id="KW-1185">Reference proteome</keyword>
<evidence type="ECO:0000313" key="3">
    <source>
        <dbReference type="Proteomes" id="UP001431429"/>
    </source>
</evidence>
<dbReference type="EMBL" id="JAMQAW010000007">
    <property type="protein sequence ID" value="MCM2388419.1"/>
    <property type="molecule type" value="Genomic_DNA"/>
</dbReference>
<organism evidence="2 3">
    <name type="scientific">Streptomyces albipurpureus</name>
    <dbReference type="NCBI Taxonomy" id="2897419"/>
    <lineage>
        <taxon>Bacteria</taxon>
        <taxon>Bacillati</taxon>
        <taxon>Actinomycetota</taxon>
        <taxon>Actinomycetes</taxon>
        <taxon>Kitasatosporales</taxon>
        <taxon>Streptomycetaceae</taxon>
        <taxon>Streptomyces</taxon>
    </lineage>
</organism>
<name>A0ABT0UK82_9ACTN</name>
<dbReference type="Proteomes" id="UP001431429">
    <property type="component" value="Unassembled WGS sequence"/>
</dbReference>